<evidence type="ECO:0000313" key="3">
    <source>
        <dbReference type="Proteomes" id="UP000054363"/>
    </source>
</evidence>
<keyword evidence="1" id="KW-0472">Membrane</keyword>
<reference evidence="2 3" key="1">
    <citation type="submission" date="2014-06" db="EMBL/GenBank/DDBJ databases">
        <title>The draft genome sequence of Idiomarina salinarum ISL-52.</title>
        <authorList>
            <person name="Du J."/>
            <person name="Shao Z."/>
        </authorList>
    </citation>
    <scope>NUCLEOTIDE SEQUENCE [LARGE SCALE GENOMIC DNA]</scope>
    <source>
        <strain evidence="2 3">ISL-52</strain>
    </source>
</reference>
<comment type="caution">
    <text evidence="2">The sequence shown here is derived from an EMBL/GenBank/DDBJ whole genome shotgun (WGS) entry which is preliminary data.</text>
</comment>
<gene>
    <name evidence="2" type="ORF">IDSA_09340</name>
</gene>
<dbReference type="RefSeq" id="WP_034776089.1">
    <property type="nucleotide sequence ID" value="NZ_JPER01000004.1"/>
</dbReference>
<feature type="transmembrane region" description="Helical" evidence="1">
    <location>
        <begin position="52"/>
        <end position="74"/>
    </location>
</feature>
<protein>
    <submittedName>
        <fullName evidence="2">Membrane protein</fullName>
    </submittedName>
</protein>
<accession>A0A094JDS8</accession>
<name>A0A094JDS8_9GAMM</name>
<keyword evidence="1" id="KW-0812">Transmembrane</keyword>
<sequence length="135" mass="15026">MHWTDINLWAVLVAALLNLVIGGIWYSPVLFAKQWQSAAGLSDEQLKSFNPLKVFGLTFIFSWIISLNLAFFLASPGTDWQWGLTAGILAGLGWATMIFAVIALFEQRSWRYILIHGGYITVYFAAIGALLGGWK</sequence>
<feature type="transmembrane region" description="Helical" evidence="1">
    <location>
        <begin position="6"/>
        <end position="31"/>
    </location>
</feature>
<evidence type="ECO:0000313" key="2">
    <source>
        <dbReference type="EMBL" id="KFZ30716.1"/>
    </source>
</evidence>
<dbReference type="Pfam" id="PF08570">
    <property type="entry name" value="DUF1761"/>
    <property type="match status" value="1"/>
</dbReference>
<proteinExistence type="predicted"/>
<keyword evidence="3" id="KW-1185">Reference proteome</keyword>
<feature type="transmembrane region" description="Helical" evidence="1">
    <location>
        <begin position="80"/>
        <end position="105"/>
    </location>
</feature>
<organism evidence="2 3">
    <name type="scientific">Pseudidiomarina salinarum</name>
    <dbReference type="NCBI Taxonomy" id="435908"/>
    <lineage>
        <taxon>Bacteria</taxon>
        <taxon>Pseudomonadati</taxon>
        <taxon>Pseudomonadota</taxon>
        <taxon>Gammaproteobacteria</taxon>
        <taxon>Alteromonadales</taxon>
        <taxon>Idiomarinaceae</taxon>
        <taxon>Pseudidiomarina</taxon>
    </lineage>
</organism>
<keyword evidence="1" id="KW-1133">Transmembrane helix</keyword>
<dbReference type="InterPro" id="IPR013879">
    <property type="entry name" value="DUF1761"/>
</dbReference>
<evidence type="ECO:0000256" key="1">
    <source>
        <dbReference type="SAM" id="Phobius"/>
    </source>
</evidence>
<dbReference type="Proteomes" id="UP000054363">
    <property type="component" value="Unassembled WGS sequence"/>
</dbReference>
<dbReference type="EMBL" id="JPER01000004">
    <property type="protein sequence ID" value="KFZ30716.1"/>
    <property type="molecule type" value="Genomic_DNA"/>
</dbReference>
<dbReference type="eggNOG" id="ENOG503015I">
    <property type="taxonomic scope" value="Bacteria"/>
</dbReference>
<dbReference type="AlphaFoldDB" id="A0A094JDS8"/>
<dbReference type="OrthoDB" id="333057at2"/>
<feature type="transmembrane region" description="Helical" evidence="1">
    <location>
        <begin position="112"/>
        <end position="134"/>
    </location>
</feature>